<reference evidence="2 3" key="1">
    <citation type="journal article" date="2011" name="Genome Res.">
        <title>Phylogeny-wide analysis of social amoeba genomes highlights ancient origins for complex intercellular communication.</title>
        <authorList>
            <person name="Heidel A.J."/>
            <person name="Lawal H.M."/>
            <person name="Felder M."/>
            <person name="Schilde C."/>
            <person name="Helps N.R."/>
            <person name="Tunggal B."/>
            <person name="Rivero F."/>
            <person name="John U."/>
            <person name="Schleicher M."/>
            <person name="Eichinger L."/>
            <person name="Platzer M."/>
            <person name="Noegel A.A."/>
            <person name="Schaap P."/>
            <person name="Gloeckner G."/>
        </authorList>
    </citation>
    <scope>NUCLEOTIDE SEQUENCE [LARGE SCALE GENOMIC DNA]</scope>
    <source>
        <strain evidence="3">ATCC 26659 / Pp 5 / PN500</strain>
    </source>
</reference>
<dbReference type="FunCoup" id="D3BQA9">
    <property type="interactions" value="805"/>
</dbReference>
<dbReference type="STRING" id="670386.D3BQA9"/>
<dbReference type="GeneID" id="31365565"/>
<keyword evidence="3" id="KW-1185">Reference proteome</keyword>
<dbReference type="EMBL" id="ADBJ01000047">
    <property type="protein sequence ID" value="EFA76329.1"/>
    <property type="molecule type" value="Genomic_DNA"/>
</dbReference>
<comment type="caution">
    <text evidence="2">The sequence shown here is derived from an EMBL/GenBank/DDBJ whole genome shotgun (WGS) entry which is preliminary data.</text>
</comment>
<gene>
    <name evidence="2" type="ORF">PPL_10094</name>
</gene>
<evidence type="ECO:0000256" key="1">
    <source>
        <dbReference type="SAM" id="SignalP"/>
    </source>
</evidence>
<name>D3BQA9_HETP5</name>
<protein>
    <submittedName>
        <fullName evidence="2">Uncharacterized protein</fullName>
    </submittedName>
</protein>
<proteinExistence type="predicted"/>
<feature type="chain" id="PRO_5003042425" evidence="1">
    <location>
        <begin position="23"/>
        <end position="808"/>
    </location>
</feature>
<feature type="signal peptide" evidence="1">
    <location>
        <begin position="1"/>
        <end position="22"/>
    </location>
</feature>
<dbReference type="OMA" id="NAPSTCH"/>
<dbReference type="InParanoid" id="D3BQA9"/>
<keyword evidence="1" id="KW-0732">Signal</keyword>
<sequence length="808" mass="82788">MYLGRFITLFAAVLLISASVSAKTVTFDGSSCAQSPLSPCKIDSMLATIAGALQATDDVIINGAKNAIYTIGNPLTCKSLNISNGVVNLASGLNLNGLLYVAPNAQLVIDTVAGIANCKNVKVDGSLLLKAGICNIAGLDLAGGLKLQGGQLNVNNLVCASTCIPNIVGGIIKHTGNCIYNAIPTVSGTAKFLVDGIVNLNKGIQCIDKCTVNMLKNSVANILGDSKILTPLDLDANAKFIVNKGTCALNGLTGDLNSVLSVVDGILNLNAPCKVPNLSLDGLGSVNVNTDVQCNNLKANANAKLNLLNNGLLKVATKADCNAGINLANTAQFIVDSNAVANLLGGMKCSDNSIFKVLDNCKVNMNKDNIFTQPISVGPKSILNLANGVTTCNKGINTDLSTIINLDKATCHLNNNANLGSVNLNTGANLNINGGNSIINGPFKCSKDSTAAITNALLDLKNKVDLDNILQLNTGAKLNLNGITNLNNGIHCADKTPIINVANQVNLNSVSDLKGLTNLNANAILNLNGAGTHSCNNINSDAKAALNVNKGCALKIDGLANLNGVNQLIDNAHLIVNGQTNLLSGLKCSGSQPSNLSVTKTGKCNFGAPTNINGAVLVDMGGNLIVDAETAIHTLTNNGNMVINKPCNILSDKFSQNDANSVINLNAGGCINAAKTLDLVKGTVNGVGALKCGTCNLGNNINANLNIDGDIVLQPTCNLVAKVNQATGTVVPMIVGTGKCVLNGVADLGALAAGAGKQAAAEIVRLISAPNVSGNLSIKAPAGGCAGTCPNWQMVIPDCKCACEFHRK</sequence>
<evidence type="ECO:0000313" key="3">
    <source>
        <dbReference type="Proteomes" id="UP000001396"/>
    </source>
</evidence>
<dbReference type="Proteomes" id="UP000001396">
    <property type="component" value="Unassembled WGS sequence"/>
</dbReference>
<dbReference type="AlphaFoldDB" id="D3BQA9"/>
<accession>D3BQA9</accession>
<dbReference type="RefSeq" id="XP_020428461.1">
    <property type="nucleotide sequence ID" value="XM_020580876.1"/>
</dbReference>
<evidence type="ECO:0000313" key="2">
    <source>
        <dbReference type="EMBL" id="EFA76329.1"/>
    </source>
</evidence>
<organism evidence="2 3">
    <name type="scientific">Heterostelium pallidum (strain ATCC 26659 / Pp 5 / PN500)</name>
    <name type="common">Cellular slime mold</name>
    <name type="synonym">Polysphondylium pallidum</name>
    <dbReference type="NCBI Taxonomy" id="670386"/>
    <lineage>
        <taxon>Eukaryota</taxon>
        <taxon>Amoebozoa</taxon>
        <taxon>Evosea</taxon>
        <taxon>Eumycetozoa</taxon>
        <taxon>Dictyostelia</taxon>
        <taxon>Acytosteliales</taxon>
        <taxon>Acytosteliaceae</taxon>
        <taxon>Heterostelium</taxon>
    </lineage>
</organism>